<evidence type="ECO:0008006" key="3">
    <source>
        <dbReference type="Google" id="ProtNLM"/>
    </source>
</evidence>
<accession>A0ABV2WKM7</accession>
<evidence type="ECO:0000313" key="2">
    <source>
        <dbReference type="Proteomes" id="UP001550628"/>
    </source>
</evidence>
<organism evidence="1 2">
    <name type="scientific">Nocardia rhamnosiphila</name>
    <dbReference type="NCBI Taxonomy" id="426716"/>
    <lineage>
        <taxon>Bacteria</taxon>
        <taxon>Bacillati</taxon>
        <taxon>Actinomycetota</taxon>
        <taxon>Actinomycetes</taxon>
        <taxon>Mycobacteriales</taxon>
        <taxon>Nocardiaceae</taxon>
        <taxon>Nocardia</taxon>
    </lineage>
</organism>
<comment type="caution">
    <text evidence="1">The sequence shown here is derived from an EMBL/GenBank/DDBJ whole genome shotgun (WGS) entry which is preliminary data.</text>
</comment>
<dbReference type="Proteomes" id="UP001550628">
    <property type="component" value="Unassembled WGS sequence"/>
</dbReference>
<evidence type="ECO:0000313" key="1">
    <source>
        <dbReference type="EMBL" id="MEU1951444.1"/>
    </source>
</evidence>
<keyword evidence="2" id="KW-1185">Reference proteome</keyword>
<sequence>MDDIDPKLREQIQARADDVHAGTDAEGSTLRDGAWYDAEGNLLYTQGPGGWYDPAGVLVYDLLGRRPNGQ</sequence>
<dbReference type="EMBL" id="JBEYBF010000003">
    <property type="protein sequence ID" value="MEU1951444.1"/>
    <property type="molecule type" value="Genomic_DNA"/>
</dbReference>
<proteinExistence type="predicted"/>
<dbReference type="RefSeq" id="WP_356953563.1">
    <property type="nucleotide sequence ID" value="NZ_JBEYBD010000001.1"/>
</dbReference>
<gene>
    <name evidence="1" type="ORF">ABZ510_06245</name>
</gene>
<protein>
    <recommendedName>
        <fullName evidence="3">OCRE domain-containing protein</fullName>
    </recommendedName>
</protein>
<reference evidence="1 2" key="1">
    <citation type="submission" date="2024-06" db="EMBL/GenBank/DDBJ databases">
        <title>The Natural Products Discovery Center: Release of the First 8490 Sequenced Strains for Exploring Actinobacteria Biosynthetic Diversity.</title>
        <authorList>
            <person name="Kalkreuter E."/>
            <person name="Kautsar S.A."/>
            <person name="Yang D."/>
            <person name="Bader C.D."/>
            <person name="Teijaro C.N."/>
            <person name="Fluegel L."/>
            <person name="Davis C.M."/>
            <person name="Simpson J.R."/>
            <person name="Lauterbach L."/>
            <person name="Steele A.D."/>
            <person name="Gui C."/>
            <person name="Meng S."/>
            <person name="Li G."/>
            <person name="Viehrig K."/>
            <person name="Ye F."/>
            <person name="Su P."/>
            <person name="Kiefer A.F."/>
            <person name="Nichols A."/>
            <person name="Cepeda A.J."/>
            <person name="Yan W."/>
            <person name="Fan B."/>
            <person name="Jiang Y."/>
            <person name="Adhikari A."/>
            <person name="Zheng C.-J."/>
            <person name="Schuster L."/>
            <person name="Cowan T.M."/>
            <person name="Smanski M.J."/>
            <person name="Chevrette M.G."/>
            <person name="De Carvalho L.P.S."/>
            <person name="Shen B."/>
        </authorList>
    </citation>
    <scope>NUCLEOTIDE SEQUENCE [LARGE SCALE GENOMIC DNA]</scope>
    <source>
        <strain evidence="1 2">NPDC019708</strain>
    </source>
</reference>
<name>A0ABV2WKM7_9NOCA</name>